<organism evidence="2">
    <name type="scientific">marine metagenome</name>
    <dbReference type="NCBI Taxonomy" id="408172"/>
    <lineage>
        <taxon>unclassified sequences</taxon>
        <taxon>metagenomes</taxon>
        <taxon>ecological metagenomes</taxon>
    </lineage>
</organism>
<feature type="compositionally biased region" description="Polar residues" evidence="1">
    <location>
        <begin position="251"/>
        <end position="268"/>
    </location>
</feature>
<sequence>MKSIKLLSILLASVIIAQPNASVPSVMSFQGMLTNVDGSSYEDGEYELIFRLIRFQQGGNEYVMWEETQTVNVSNGVFSAILGNITELPSNVPGNAMLEIQVGDEVLTPRQPLTSVPFSFRSNRAQITEHAVGADTAQFAYHSDHATHADSSMFTVQSQHAVYADTASFVLNDGGMTNITDLSDALVEDNSIYIGNDPSSTTNEAEQNVSVGINALSVVTTGDKNTSVGYINLQSNTTGSKNTSIGNRSLKSNISGENNTAVGNESLVNNSTGSNNTANGSLSMYYNTTGLDNTAIGESSLAYNTTGNYNTAIGNRSLKVNNGDANVAVGLDALFNNTTGNHNTALGIGAGTIITTGNNNLVLGSDAATSAEGAENQIVIGYNATGHGNHITVIGNTDMTAIHPPNDDVMDLGSSNYEFKDLYVDGKAYVDTLELNGVILTASSTPNGENSIDTTFIVNGNLDVTGSIIMSVANVITESTTFNGSETIIPVYSTGTITIDSDQLVKGRILIFKSMTGVNSNFTIATEGAEQIQAHGNYLSDTISADGAPFEILRFFCDGSNWYQI</sequence>
<dbReference type="Gene3D" id="2.150.10.10">
    <property type="entry name" value="Serralysin-like metalloprotease, C-terminal"/>
    <property type="match status" value="1"/>
</dbReference>
<dbReference type="AlphaFoldDB" id="A0A381WWR6"/>
<accession>A0A381WWR6</accession>
<gene>
    <name evidence="2" type="ORF">METZ01_LOCUS109734</name>
</gene>
<dbReference type="EMBL" id="UINC01013120">
    <property type="protein sequence ID" value="SVA56880.1"/>
    <property type="molecule type" value="Genomic_DNA"/>
</dbReference>
<reference evidence="2" key="1">
    <citation type="submission" date="2018-05" db="EMBL/GenBank/DDBJ databases">
        <authorList>
            <person name="Lanie J.A."/>
            <person name="Ng W.-L."/>
            <person name="Kazmierczak K.M."/>
            <person name="Andrzejewski T.M."/>
            <person name="Davidsen T.M."/>
            <person name="Wayne K.J."/>
            <person name="Tettelin H."/>
            <person name="Glass J.I."/>
            <person name="Rusch D."/>
            <person name="Podicherti R."/>
            <person name="Tsui H.-C.T."/>
            <person name="Winkler M.E."/>
        </authorList>
    </citation>
    <scope>NUCLEOTIDE SEQUENCE</scope>
</reference>
<dbReference type="InterPro" id="IPR011049">
    <property type="entry name" value="Serralysin-like_metalloprot_C"/>
</dbReference>
<feature type="region of interest" description="Disordered" evidence="1">
    <location>
        <begin position="251"/>
        <end position="274"/>
    </location>
</feature>
<protein>
    <submittedName>
        <fullName evidence="2">Uncharacterized protein</fullName>
    </submittedName>
</protein>
<evidence type="ECO:0000256" key="1">
    <source>
        <dbReference type="SAM" id="MobiDB-lite"/>
    </source>
</evidence>
<proteinExistence type="predicted"/>
<name>A0A381WWR6_9ZZZZ</name>
<evidence type="ECO:0000313" key="2">
    <source>
        <dbReference type="EMBL" id="SVA56880.1"/>
    </source>
</evidence>